<evidence type="ECO:0000256" key="8">
    <source>
        <dbReference type="ARBA" id="ARBA00022576"/>
    </source>
</evidence>
<comment type="function">
    <text evidence="2">Acts on leucine, isoleucine and valine.</text>
</comment>
<dbReference type="InterPro" id="IPR043131">
    <property type="entry name" value="BCAT-like_N"/>
</dbReference>
<dbReference type="InterPro" id="IPR001544">
    <property type="entry name" value="Aminotrans_IV"/>
</dbReference>
<evidence type="ECO:0000256" key="12">
    <source>
        <dbReference type="ARBA" id="ARBA00023304"/>
    </source>
</evidence>
<evidence type="ECO:0000256" key="10">
    <source>
        <dbReference type="ARBA" id="ARBA00022679"/>
    </source>
</evidence>
<dbReference type="NCBIfam" id="TIGR01123">
    <property type="entry name" value="ilvE_II"/>
    <property type="match status" value="1"/>
</dbReference>
<evidence type="ECO:0000313" key="17">
    <source>
        <dbReference type="EMBL" id="KDA54428.1"/>
    </source>
</evidence>
<dbReference type="GO" id="GO:0004084">
    <property type="term" value="F:branched-chain-amino-acid transaminase activity"/>
    <property type="evidence" value="ECO:0007669"/>
    <property type="project" value="UniProtKB-EC"/>
</dbReference>
<dbReference type="UniPathway" id="UPA00047">
    <property type="reaction ID" value="UER00058"/>
</dbReference>
<evidence type="ECO:0000256" key="4">
    <source>
        <dbReference type="ARBA" id="ARBA00004931"/>
    </source>
</evidence>
<comment type="cofactor">
    <cofactor evidence="1">
        <name>pyridoxal 5'-phosphate</name>
        <dbReference type="ChEBI" id="CHEBI:597326"/>
    </cofactor>
</comment>
<evidence type="ECO:0000256" key="15">
    <source>
        <dbReference type="ARBA" id="ARBA00049229"/>
    </source>
</evidence>
<dbReference type="PANTHER" id="PTHR11825:SF44">
    <property type="entry name" value="BRANCHED-CHAIN-AMINO-ACID AMINOTRANSFERASE"/>
    <property type="match status" value="1"/>
</dbReference>
<dbReference type="AlphaFoldDB" id="A0A062XUD3"/>
<dbReference type="Gene3D" id="3.30.470.10">
    <property type="match status" value="1"/>
</dbReference>
<comment type="catalytic activity">
    <reaction evidence="14">
        <text>L-isoleucine + 2-oxoglutarate = (S)-3-methyl-2-oxopentanoate + L-glutamate</text>
        <dbReference type="Rhea" id="RHEA:24801"/>
        <dbReference type="ChEBI" id="CHEBI:16810"/>
        <dbReference type="ChEBI" id="CHEBI:29985"/>
        <dbReference type="ChEBI" id="CHEBI:35146"/>
        <dbReference type="ChEBI" id="CHEBI:58045"/>
        <dbReference type="EC" id="2.6.1.42"/>
    </reaction>
</comment>
<keyword evidence="10" id="KW-0808">Transferase</keyword>
<evidence type="ECO:0000256" key="2">
    <source>
        <dbReference type="ARBA" id="ARBA00003109"/>
    </source>
</evidence>
<evidence type="ECO:0000256" key="7">
    <source>
        <dbReference type="ARBA" id="ARBA00013053"/>
    </source>
</evidence>
<dbReference type="Pfam" id="PF01063">
    <property type="entry name" value="Aminotran_4"/>
    <property type="match status" value="1"/>
</dbReference>
<dbReference type="InterPro" id="IPR036038">
    <property type="entry name" value="Aminotransferase-like"/>
</dbReference>
<dbReference type="SUPFAM" id="SSF56752">
    <property type="entry name" value="D-aminoacid aminotransferase-like PLP-dependent enzymes"/>
    <property type="match status" value="1"/>
</dbReference>
<comment type="pathway">
    <text evidence="5">Amino-acid biosynthesis; L-leucine biosynthesis; L-leucine from 3-methyl-2-oxobutanoate: step 4/4.</text>
</comment>
<keyword evidence="12" id="KW-0100">Branched-chain amino acid biosynthesis</keyword>
<evidence type="ECO:0000256" key="3">
    <source>
        <dbReference type="ARBA" id="ARBA00004824"/>
    </source>
</evidence>
<dbReference type="GO" id="GO:0009099">
    <property type="term" value="P:L-valine biosynthetic process"/>
    <property type="evidence" value="ECO:0007669"/>
    <property type="project" value="UniProtKB-UniPathway"/>
</dbReference>
<accession>A0A062XUD3</accession>
<dbReference type="EC" id="2.6.1.42" evidence="7"/>
<evidence type="ECO:0000256" key="13">
    <source>
        <dbReference type="ARBA" id="ARBA00048212"/>
    </source>
</evidence>
<comment type="pathway">
    <text evidence="3">Amino-acid biosynthesis; L-isoleucine biosynthesis; L-isoleucine from 2-oxobutanoate: step 4/4.</text>
</comment>
<dbReference type="InterPro" id="IPR043132">
    <property type="entry name" value="BCAT-like_C"/>
</dbReference>
<dbReference type="EMBL" id="JMFG01000008">
    <property type="protein sequence ID" value="KDA54428.1"/>
    <property type="molecule type" value="Genomic_DNA"/>
</dbReference>
<evidence type="ECO:0000256" key="14">
    <source>
        <dbReference type="ARBA" id="ARBA00048798"/>
    </source>
</evidence>
<dbReference type="InterPro" id="IPR033939">
    <property type="entry name" value="BCAT_family"/>
</dbReference>
<reference evidence="17 18" key="1">
    <citation type="submission" date="2014-04" db="EMBL/GenBank/DDBJ databases">
        <title>The Genome Sequence of Thermoanaerobaculum aquaticum MP-01, The First Cultivated Group 23 Acidobacterium.</title>
        <authorList>
            <person name="Stamps B.W."/>
            <person name="Losey N.A."/>
            <person name="Lawson P.A."/>
            <person name="Stevenson B.S."/>
        </authorList>
    </citation>
    <scope>NUCLEOTIDE SEQUENCE [LARGE SCALE GENOMIC DNA]</scope>
    <source>
        <strain evidence="17 18">MP-01</strain>
    </source>
</reference>
<evidence type="ECO:0000313" key="18">
    <source>
        <dbReference type="Proteomes" id="UP000027284"/>
    </source>
</evidence>
<organism evidence="17 18">
    <name type="scientific">Thermoanaerobaculum aquaticum</name>
    <dbReference type="NCBI Taxonomy" id="1312852"/>
    <lineage>
        <taxon>Bacteria</taxon>
        <taxon>Pseudomonadati</taxon>
        <taxon>Acidobacteriota</taxon>
        <taxon>Thermoanaerobaculia</taxon>
        <taxon>Thermoanaerobaculales</taxon>
        <taxon>Thermoanaerobaculaceae</taxon>
        <taxon>Thermoanaerobaculum</taxon>
    </lineage>
</organism>
<protein>
    <recommendedName>
        <fullName evidence="7">branched-chain-amino-acid transaminase</fullName>
        <ecNumber evidence="7">2.6.1.42</ecNumber>
    </recommendedName>
</protein>
<keyword evidence="9" id="KW-0028">Amino-acid biosynthesis</keyword>
<dbReference type="InterPro" id="IPR005786">
    <property type="entry name" value="B_amino_transII"/>
</dbReference>
<dbReference type="Proteomes" id="UP000027284">
    <property type="component" value="Unassembled WGS sequence"/>
</dbReference>
<keyword evidence="8" id="KW-0032">Aminotransferase</keyword>
<evidence type="ECO:0000256" key="6">
    <source>
        <dbReference type="ARBA" id="ARBA00009320"/>
    </source>
</evidence>
<keyword evidence="11" id="KW-0663">Pyridoxal phosphate</keyword>
<dbReference type="PIRSF" id="PIRSF006468">
    <property type="entry name" value="BCAT1"/>
    <property type="match status" value="1"/>
</dbReference>
<dbReference type="OrthoDB" id="9805628at2"/>
<sequence length="358" mass="39249">MDITDRSVVRAPDFPLDPNNLPFGRTFSPNMFLMDYDEERGWHNPRIVPFGPLSLSPATMVFHYGQEIFEGLKAFRHPDGSVHIFRPDRNAARFNRSARRMSMPEIPESVQLEAMRALVAVDREWVPPTPGALYIRPTMIATQESLGVSPSTQYLYFIITGPTGPYFRTAGKTLRIMIARDWVRAAPGGTGAAKTGGNYAASLLARKIARDHGCAEALWLDAVERRHVEEVGAMNIMFVLDGVVTTPPTSGTILEGVTRESIGVLCKELGIPFVQRAIHIEEIIQGLEAGDCTEVFGCGTAAVVAPVGELVDILPDGSERVYKVGDGSEGPVARKLREVLTGIQFGTHPDTHGWLVRV</sequence>
<feature type="modified residue" description="N6-(pyridoxal phosphate)lysine" evidence="16">
    <location>
        <position position="194"/>
    </location>
</feature>
<evidence type="ECO:0000256" key="9">
    <source>
        <dbReference type="ARBA" id="ARBA00022605"/>
    </source>
</evidence>
<dbReference type="UniPathway" id="UPA00048">
    <property type="reaction ID" value="UER00073"/>
</dbReference>
<dbReference type="RefSeq" id="WP_038047712.1">
    <property type="nucleotide sequence ID" value="NZ_JMFG01000008.1"/>
</dbReference>
<comment type="similarity">
    <text evidence="6">Belongs to the class-IV pyridoxal-phosphate-dependent aminotransferase family.</text>
</comment>
<dbReference type="PANTHER" id="PTHR11825">
    <property type="entry name" value="SUBGROUP IIII AMINOTRANSFERASE"/>
    <property type="match status" value="1"/>
</dbReference>
<comment type="catalytic activity">
    <reaction evidence="15">
        <text>L-leucine + 2-oxoglutarate = 4-methyl-2-oxopentanoate + L-glutamate</text>
        <dbReference type="Rhea" id="RHEA:18321"/>
        <dbReference type="ChEBI" id="CHEBI:16810"/>
        <dbReference type="ChEBI" id="CHEBI:17865"/>
        <dbReference type="ChEBI" id="CHEBI:29985"/>
        <dbReference type="ChEBI" id="CHEBI:57427"/>
        <dbReference type="EC" id="2.6.1.42"/>
    </reaction>
</comment>
<gene>
    <name evidence="17" type="ORF">EG19_11985</name>
</gene>
<keyword evidence="18" id="KW-1185">Reference proteome</keyword>
<evidence type="ECO:0000256" key="16">
    <source>
        <dbReference type="PIRSR" id="PIRSR006468-1"/>
    </source>
</evidence>
<dbReference type="STRING" id="1312852.EG19_11985"/>
<dbReference type="UniPathway" id="UPA00049">
    <property type="reaction ID" value="UER00062"/>
</dbReference>
<comment type="catalytic activity">
    <reaction evidence="13">
        <text>L-valine + 2-oxoglutarate = 3-methyl-2-oxobutanoate + L-glutamate</text>
        <dbReference type="Rhea" id="RHEA:24813"/>
        <dbReference type="ChEBI" id="CHEBI:11851"/>
        <dbReference type="ChEBI" id="CHEBI:16810"/>
        <dbReference type="ChEBI" id="CHEBI:29985"/>
        <dbReference type="ChEBI" id="CHEBI:57762"/>
        <dbReference type="EC" id="2.6.1.42"/>
    </reaction>
</comment>
<dbReference type="Gene3D" id="3.20.10.10">
    <property type="entry name" value="D-amino Acid Aminotransferase, subunit A, domain 2"/>
    <property type="match status" value="1"/>
</dbReference>
<evidence type="ECO:0000256" key="5">
    <source>
        <dbReference type="ARBA" id="ARBA00005072"/>
    </source>
</evidence>
<dbReference type="NCBIfam" id="NF009897">
    <property type="entry name" value="PRK13357.1"/>
    <property type="match status" value="1"/>
</dbReference>
<dbReference type="CDD" id="cd01557">
    <property type="entry name" value="BCAT_beta_family"/>
    <property type="match status" value="1"/>
</dbReference>
<evidence type="ECO:0000256" key="1">
    <source>
        <dbReference type="ARBA" id="ARBA00001933"/>
    </source>
</evidence>
<comment type="pathway">
    <text evidence="4">Amino-acid biosynthesis; L-valine biosynthesis; L-valine from pyruvate: step 4/4.</text>
</comment>
<dbReference type="GO" id="GO:0009097">
    <property type="term" value="P:isoleucine biosynthetic process"/>
    <property type="evidence" value="ECO:0007669"/>
    <property type="project" value="UniProtKB-UniPathway"/>
</dbReference>
<comment type="caution">
    <text evidence="17">The sequence shown here is derived from an EMBL/GenBank/DDBJ whole genome shotgun (WGS) entry which is preliminary data.</text>
</comment>
<dbReference type="GO" id="GO:0009098">
    <property type="term" value="P:L-leucine biosynthetic process"/>
    <property type="evidence" value="ECO:0007669"/>
    <property type="project" value="UniProtKB-UniPathway"/>
</dbReference>
<evidence type="ECO:0000256" key="11">
    <source>
        <dbReference type="ARBA" id="ARBA00022898"/>
    </source>
</evidence>
<proteinExistence type="inferred from homology"/>
<name>A0A062XUD3_9BACT</name>